<dbReference type="EMBL" id="OU893339">
    <property type="protein sequence ID" value="CAG9795923.1"/>
    <property type="molecule type" value="Genomic_DNA"/>
</dbReference>
<evidence type="ECO:0000313" key="1">
    <source>
        <dbReference type="EMBL" id="CAG9795923.1"/>
    </source>
</evidence>
<protein>
    <submittedName>
        <fullName evidence="1">Uncharacterized protein</fullName>
    </submittedName>
</protein>
<reference evidence="1" key="2">
    <citation type="submission" date="2022-10" db="EMBL/GenBank/DDBJ databases">
        <authorList>
            <consortium name="ENA_rothamsted_submissions"/>
            <consortium name="culmorum"/>
            <person name="King R."/>
        </authorList>
    </citation>
    <scope>NUCLEOTIDE SEQUENCE</scope>
</reference>
<organism evidence="1 2">
    <name type="scientific">Diatraea saccharalis</name>
    <name type="common">sugarcane borer</name>
    <dbReference type="NCBI Taxonomy" id="40085"/>
    <lineage>
        <taxon>Eukaryota</taxon>
        <taxon>Metazoa</taxon>
        <taxon>Ecdysozoa</taxon>
        <taxon>Arthropoda</taxon>
        <taxon>Hexapoda</taxon>
        <taxon>Insecta</taxon>
        <taxon>Pterygota</taxon>
        <taxon>Neoptera</taxon>
        <taxon>Endopterygota</taxon>
        <taxon>Lepidoptera</taxon>
        <taxon>Glossata</taxon>
        <taxon>Ditrysia</taxon>
        <taxon>Pyraloidea</taxon>
        <taxon>Crambidae</taxon>
        <taxon>Crambinae</taxon>
        <taxon>Diatraea</taxon>
    </lineage>
</organism>
<keyword evidence="2" id="KW-1185">Reference proteome</keyword>
<name>A0A9N9RFY4_9NEOP</name>
<dbReference type="AlphaFoldDB" id="A0A9N9RFY4"/>
<dbReference type="Proteomes" id="UP001153714">
    <property type="component" value="Chromosome 8"/>
</dbReference>
<evidence type="ECO:0000313" key="2">
    <source>
        <dbReference type="Proteomes" id="UP001153714"/>
    </source>
</evidence>
<reference evidence="1" key="1">
    <citation type="submission" date="2021-12" db="EMBL/GenBank/DDBJ databases">
        <authorList>
            <person name="King R."/>
        </authorList>
    </citation>
    <scope>NUCLEOTIDE SEQUENCE</scope>
</reference>
<sequence length="82" mass="8533">MHAGKQAACVQVSGKHAASMQAGMSCTQAGMQCAIGSVLLRCCEKCSPFALTLRVSYAQASFRSFGFGLRGRGLLSLRASSS</sequence>
<accession>A0A9N9RFY4</accession>
<dbReference type="PROSITE" id="PS51257">
    <property type="entry name" value="PROKAR_LIPOPROTEIN"/>
    <property type="match status" value="1"/>
</dbReference>
<proteinExistence type="predicted"/>
<gene>
    <name evidence="1" type="ORF">DIATSA_LOCUS13154</name>
</gene>